<organism evidence="1 2">
    <name type="scientific">Silvanigrella paludirubra</name>
    <dbReference type="NCBI Taxonomy" id="2499159"/>
    <lineage>
        <taxon>Bacteria</taxon>
        <taxon>Pseudomonadati</taxon>
        <taxon>Bdellovibrionota</taxon>
        <taxon>Oligoflexia</taxon>
        <taxon>Silvanigrellales</taxon>
        <taxon>Silvanigrellaceae</taxon>
        <taxon>Silvanigrella</taxon>
    </lineage>
</organism>
<comment type="caution">
    <text evidence="1">The sequence shown here is derived from an EMBL/GenBank/DDBJ whole genome shotgun (WGS) entry which is preliminary data.</text>
</comment>
<dbReference type="Proteomes" id="UP000437748">
    <property type="component" value="Unassembled WGS sequence"/>
</dbReference>
<gene>
    <name evidence="1" type="ORF">GCL60_04460</name>
</gene>
<accession>A0A6N6VXA3</accession>
<dbReference type="EMBL" id="WFLM01000002">
    <property type="protein sequence ID" value="KAB8039512.1"/>
    <property type="molecule type" value="Genomic_DNA"/>
</dbReference>
<reference evidence="1 2" key="1">
    <citation type="submission" date="2019-10" db="EMBL/GenBank/DDBJ databases">
        <title>New species of Slilvanegrellaceae.</title>
        <authorList>
            <person name="Pitt A."/>
            <person name="Hahn M.W."/>
        </authorList>
    </citation>
    <scope>NUCLEOTIDE SEQUENCE [LARGE SCALE GENOMIC DNA]</scope>
    <source>
        <strain evidence="1 2">SP-Ram-0.45-NSY-1</strain>
    </source>
</reference>
<proteinExistence type="predicted"/>
<evidence type="ECO:0000313" key="1">
    <source>
        <dbReference type="EMBL" id="KAB8039512.1"/>
    </source>
</evidence>
<evidence type="ECO:0000313" key="2">
    <source>
        <dbReference type="Proteomes" id="UP000437748"/>
    </source>
</evidence>
<protein>
    <submittedName>
        <fullName evidence="1">Uncharacterized protein</fullName>
    </submittedName>
</protein>
<dbReference type="AlphaFoldDB" id="A0A6N6VXA3"/>
<keyword evidence="2" id="KW-1185">Reference proteome</keyword>
<name>A0A6N6VXA3_9BACT</name>
<sequence length="493" mass="57466">MKKIYLYLKIKTFFLFCFYIFPVYSEVRIVRLPVSEVKLGKFGAVIQDNGEFKKTKASYDEATKEYYHPFSENTTELARRDIAIIGTSFEIMNYLAKNKDVLIKNDIKELPGIYIGFGKYNPKDRFYGMFPFQDFVNQLVENTSKIFTASVSSASEFSQAYNESLTTTQSQSVSAEFSFDDYKSQFNNFFNFIQVYDDGNGVAKFYNGLKNNSIKNSLNTKYILVISYLFSNEYLKEDLKEVGKNKVTFFDIYKKIMDDFLLSIKGYQDVFIWRDIHGVAYGSHSDKSKIKYKSHFEKQNSLITVDEPSLKEKAYNFVDNEPLVSSAPFILIGSESDILNFFAQRFDYSFINKMEIYQNKKIYMGISDYKYSDLFGARKIDKFRSFLNKLAIRSSYEGRYSVSDFMNNMVKNENGFFPDNSGGKMSFNDFLVMAKKLKYRQYLPGYVYKGKYYYYIKIGLHPEKGMFEIGNGEVKFSSILSLFKDSMPSYVLK</sequence>
<dbReference type="RefSeq" id="WP_153418737.1">
    <property type="nucleotide sequence ID" value="NZ_WFLM01000002.1"/>
</dbReference>
<dbReference type="OrthoDB" id="6847245at2"/>